<proteinExistence type="predicted"/>
<organism evidence="1 2">
    <name type="scientific">Desulfoscipio gibsoniae DSM 7213</name>
    <dbReference type="NCBI Taxonomy" id="767817"/>
    <lineage>
        <taxon>Bacteria</taxon>
        <taxon>Bacillati</taxon>
        <taxon>Bacillota</taxon>
        <taxon>Clostridia</taxon>
        <taxon>Eubacteriales</taxon>
        <taxon>Desulfallaceae</taxon>
        <taxon>Desulfoscipio</taxon>
    </lineage>
</organism>
<evidence type="ECO:0000313" key="2">
    <source>
        <dbReference type="Proteomes" id="UP000013520"/>
    </source>
</evidence>
<dbReference type="HOGENOM" id="CLU_2787040_0_0_9"/>
<sequence>MTYRFNLIIYTAEKFWIMKDEEKYLEYVVMERPVDLLDNGKPIEYFSANDNDEAIKKGLEIAKKHGLL</sequence>
<protein>
    <submittedName>
        <fullName evidence="1">Uncharacterized protein</fullName>
    </submittedName>
</protein>
<keyword evidence="2" id="KW-1185">Reference proteome</keyword>
<dbReference type="KEGG" id="dgi:Desgi_4692"/>
<dbReference type="EMBL" id="CP003273">
    <property type="protein sequence ID" value="AGL03916.1"/>
    <property type="molecule type" value="Genomic_DNA"/>
</dbReference>
<accession>R4KWB9</accession>
<evidence type="ECO:0000313" key="1">
    <source>
        <dbReference type="EMBL" id="AGL03916.1"/>
    </source>
</evidence>
<dbReference type="RefSeq" id="WP_006522240.1">
    <property type="nucleotide sequence ID" value="NC_021184.1"/>
</dbReference>
<dbReference type="Proteomes" id="UP000013520">
    <property type="component" value="Chromosome"/>
</dbReference>
<name>R4KWB9_9FIRM</name>
<reference evidence="1 2" key="1">
    <citation type="submission" date="2012-01" db="EMBL/GenBank/DDBJ databases">
        <title>Complete sequence of Desulfotomaculum gibsoniae DSM 7213.</title>
        <authorList>
            <consortium name="US DOE Joint Genome Institute"/>
            <person name="Lucas S."/>
            <person name="Han J."/>
            <person name="Lapidus A."/>
            <person name="Cheng J.-F."/>
            <person name="Goodwin L."/>
            <person name="Pitluck S."/>
            <person name="Peters L."/>
            <person name="Ovchinnikova G."/>
            <person name="Teshima H."/>
            <person name="Detter J.C."/>
            <person name="Han C."/>
            <person name="Tapia R."/>
            <person name="Land M."/>
            <person name="Hauser L."/>
            <person name="Kyrpides N."/>
            <person name="Ivanova N."/>
            <person name="Pagani I."/>
            <person name="Parshina S."/>
            <person name="Plugge C."/>
            <person name="Muyzer G."/>
            <person name="Kuever J."/>
            <person name="Ivanova A."/>
            <person name="Nazina T."/>
            <person name="Klenk H.-P."/>
            <person name="Brambilla E."/>
            <person name="Spring S."/>
            <person name="Stams A.F."/>
            <person name="Woyke T."/>
        </authorList>
    </citation>
    <scope>NUCLEOTIDE SEQUENCE [LARGE SCALE GENOMIC DNA]</scope>
    <source>
        <strain evidence="1 2">DSM 7213</strain>
    </source>
</reference>
<dbReference type="AlphaFoldDB" id="R4KWB9"/>
<dbReference type="OrthoDB" id="9859586at2"/>
<gene>
    <name evidence="1" type="ORF">Desgi_4692</name>
</gene>